<evidence type="ECO:0000259" key="2">
    <source>
        <dbReference type="Pfam" id="PF22725"/>
    </source>
</evidence>
<dbReference type="PANTHER" id="PTHR43054">
    <property type="match status" value="1"/>
</dbReference>
<dbReference type="AlphaFoldDB" id="A0A8E1RHR9"/>
<dbReference type="SUPFAM" id="SSF51735">
    <property type="entry name" value="NAD(P)-binding Rossmann-fold domains"/>
    <property type="match status" value="1"/>
</dbReference>
<dbReference type="InterPro" id="IPR000683">
    <property type="entry name" value="Gfo/Idh/MocA-like_OxRdtase_N"/>
</dbReference>
<dbReference type="EMBL" id="AYYV01000086">
    <property type="protein sequence ID" value="KRM49468.1"/>
    <property type="molecule type" value="Genomic_DNA"/>
</dbReference>
<dbReference type="InterPro" id="IPR055170">
    <property type="entry name" value="GFO_IDH_MocA-like_dom"/>
</dbReference>
<gene>
    <name evidence="3" type="ORF">FC95_GL000408</name>
</gene>
<evidence type="ECO:0000259" key="1">
    <source>
        <dbReference type="Pfam" id="PF01408"/>
    </source>
</evidence>
<name>A0A8E1RHR9_LENKE</name>
<sequence>MVITLIKLGIIGTNWITQQFIDAIKLSQKFELTTVYSRHEETAKAFADKNSAKETFTDLDSFFTQGDFDTVYIASPNSLHFEQAQKAIQNGKNVIVEKPAFSTQKQMATIQELLIHNPNVLYFEAARNIHTENFHSIEEKLGDFKTVQGAEFTYSKYSSRYDLVLKGQEPNVFSLKYAGGALQDLGVYTVYDAVALFGMPEETAYFPQLIRTGVDGKGTAILRYPEYNVTLNFSKITNSHMTSEIYGLKDLIEIDDAGELNTVIYIDDDNNKQVIGNTIDENPMLPEVEDFARVINDPKIPQNKKDYDYWRQLSVYVNKVIYNLRQDAHISFVGEHK</sequence>
<feature type="domain" description="Gfo/Idh/MocA-like oxidoreductase N-terminal" evidence="1">
    <location>
        <begin position="6"/>
        <end position="121"/>
    </location>
</feature>
<feature type="domain" description="GFO/IDH/MocA-like oxidoreductase" evidence="2">
    <location>
        <begin position="158"/>
        <end position="249"/>
    </location>
</feature>
<dbReference type="GO" id="GO:0000166">
    <property type="term" value="F:nucleotide binding"/>
    <property type="evidence" value="ECO:0007669"/>
    <property type="project" value="InterPro"/>
</dbReference>
<evidence type="ECO:0000313" key="4">
    <source>
        <dbReference type="Proteomes" id="UP000051164"/>
    </source>
</evidence>
<dbReference type="Proteomes" id="UP000051164">
    <property type="component" value="Unassembled WGS sequence"/>
</dbReference>
<dbReference type="SUPFAM" id="SSF55347">
    <property type="entry name" value="Glyceraldehyde-3-phosphate dehydrogenase-like, C-terminal domain"/>
    <property type="match status" value="1"/>
</dbReference>
<protein>
    <submittedName>
        <fullName evidence="3">Oxidoreductase domain-containing protein</fullName>
    </submittedName>
</protein>
<dbReference type="Pfam" id="PF22725">
    <property type="entry name" value="GFO_IDH_MocA_C3"/>
    <property type="match status" value="1"/>
</dbReference>
<comment type="caution">
    <text evidence="3">The sequence shown here is derived from an EMBL/GenBank/DDBJ whole genome shotgun (WGS) entry which is preliminary data.</text>
</comment>
<organism evidence="3 4">
    <name type="scientific">Lentilactobacillus kefiri DSM 20587 = JCM 5818</name>
    <dbReference type="NCBI Taxonomy" id="1423764"/>
    <lineage>
        <taxon>Bacteria</taxon>
        <taxon>Bacillati</taxon>
        <taxon>Bacillota</taxon>
        <taxon>Bacilli</taxon>
        <taxon>Lactobacillales</taxon>
        <taxon>Lactobacillaceae</taxon>
        <taxon>Lentilactobacillus</taxon>
    </lineage>
</organism>
<dbReference type="Gene3D" id="3.30.360.10">
    <property type="entry name" value="Dihydrodipicolinate Reductase, domain 2"/>
    <property type="match status" value="1"/>
</dbReference>
<evidence type="ECO:0000313" key="3">
    <source>
        <dbReference type="EMBL" id="KRM49468.1"/>
    </source>
</evidence>
<dbReference type="Pfam" id="PF01408">
    <property type="entry name" value="GFO_IDH_MocA"/>
    <property type="match status" value="1"/>
</dbReference>
<reference evidence="3 4" key="1">
    <citation type="journal article" date="2015" name="Genome Announc.">
        <title>Expanding the biotechnology potential of lactobacilli through comparative genomics of 213 strains and associated genera.</title>
        <authorList>
            <person name="Sun Z."/>
            <person name="Harris H.M."/>
            <person name="McCann A."/>
            <person name="Guo C."/>
            <person name="Argimon S."/>
            <person name="Zhang W."/>
            <person name="Yang X."/>
            <person name="Jeffery I.B."/>
            <person name="Cooney J.C."/>
            <person name="Kagawa T.F."/>
            <person name="Liu W."/>
            <person name="Song Y."/>
            <person name="Salvetti E."/>
            <person name="Wrobel A."/>
            <person name="Rasinkangas P."/>
            <person name="Parkhill J."/>
            <person name="Rea M.C."/>
            <person name="O'Sullivan O."/>
            <person name="Ritari J."/>
            <person name="Douillard F.P."/>
            <person name="Paul Ross R."/>
            <person name="Yang R."/>
            <person name="Briner A.E."/>
            <person name="Felis G.E."/>
            <person name="de Vos W.M."/>
            <person name="Barrangou R."/>
            <person name="Klaenhammer T.R."/>
            <person name="Caufield P.W."/>
            <person name="Cui Y."/>
            <person name="Zhang H."/>
            <person name="O'Toole P.W."/>
        </authorList>
    </citation>
    <scope>NUCLEOTIDE SEQUENCE [LARGE SCALE GENOMIC DNA]</scope>
    <source>
        <strain evidence="3 4">DSM 20587</strain>
    </source>
</reference>
<proteinExistence type="predicted"/>
<dbReference type="PANTHER" id="PTHR43054:SF1">
    <property type="entry name" value="SCYLLO-INOSITOL 2-DEHYDROGENASE (NADP(+)) IOLU"/>
    <property type="match status" value="1"/>
</dbReference>
<accession>A0A8E1RHR9</accession>
<dbReference type="InterPro" id="IPR036291">
    <property type="entry name" value="NAD(P)-bd_dom_sf"/>
</dbReference>
<dbReference type="Gene3D" id="3.40.50.720">
    <property type="entry name" value="NAD(P)-binding Rossmann-like Domain"/>
    <property type="match status" value="1"/>
</dbReference>